<dbReference type="OrthoDB" id="9816400at2"/>
<name>A0A2T3Q7S1_PHODM</name>
<protein>
    <submittedName>
        <fullName evidence="1">Uncharacterized protein</fullName>
    </submittedName>
</protein>
<sequence length="116" mass="12783">MDFGVTKRGGFLEVLTEAPISGTTRSAHRNSANKALANALENDSSFAKGMNNLLDKDVLQHMKSGKSGLKNPLGTEWHHPKGNPESMQLLRKEVYRDKSLQNVLHKDGIGGFADYF</sequence>
<proteinExistence type="predicted"/>
<dbReference type="Proteomes" id="UP000251647">
    <property type="component" value="Unassembled WGS sequence"/>
</dbReference>
<dbReference type="AlphaFoldDB" id="A0A2T3Q7S1"/>
<evidence type="ECO:0000313" key="2">
    <source>
        <dbReference type="Proteomes" id="UP000251647"/>
    </source>
</evidence>
<gene>
    <name evidence="1" type="ORF">NCTC11647_03335</name>
</gene>
<evidence type="ECO:0000313" key="1">
    <source>
        <dbReference type="EMBL" id="SPY44394.1"/>
    </source>
</evidence>
<dbReference type="RefSeq" id="WP_036765383.1">
    <property type="nucleotide sequence ID" value="NZ_PYOG01000039.1"/>
</dbReference>
<organism evidence="1 2">
    <name type="scientific">Photobacterium damselae</name>
    <dbReference type="NCBI Taxonomy" id="38293"/>
    <lineage>
        <taxon>Bacteria</taxon>
        <taxon>Pseudomonadati</taxon>
        <taxon>Pseudomonadota</taxon>
        <taxon>Gammaproteobacteria</taxon>
        <taxon>Vibrionales</taxon>
        <taxon>Vibrionaceae</taxon>
        <taxon>Photobacterium</taxon>
    </lineage>
</organism>
<dbReference type="EMBL" id="UATL01000005">
    <property type="protein sequence ID" value="SPY44394.1"/>
    <property type="molecule type" value="Genomic_DNA"/>
</dbReference>
<reference evidence="1 2" key="1">
    <citation type="submission" date="2018-06" db="EMBL/GenBank/DDBJ databases">
        <authorList>
            <consortium name="Pathogen Informatics"/>
            <person name="Doyle S."/>
        </authorList>
    </citation>
    <scope>NUCLEOTIDE SEQUENCE [LARGE SCALE GENOMIC DNA]</scope>
    <source>
        <strain evidence="1 2">NCTC11647</strain>
    </source>
</reference>
<accession>A0A2T3Q7S1</accession>